<dbReference type="OrthoDB" id="9790247at2"/>
<dbReference type="PANTHER" id="PTHR48226:SF1">
    <property type="entry name" value="WAS_WASL-INTERACTING PROTEIN FAMILY MEMBER 1"/>
    <property type="match status" value="1"/>
</dbReference>
<feature type="compositionally biased region" description="Gly residues" evidence="1">
    <location>
        <begin position="161"/>
        <end position="175"/>
    </location>
</feature>
<feature type="region of interest" description="Disordered" evidence="1">
    <location>
        <begin position="1097"/>
        <end position="1119"/>
    </location>
</feature>
<dbReference type="PANTHER" id="PTHR48226">
    <property type="entry name" value="OS06G0326200 PROTEIN"/>
    <property type="match status" value="1"/>
</dbReference>
<dbReference type="Gene3D" id="2.60.120.200">
    <property type="match status" value="1"/>
</dbReference>
<dbReference type="InterPro" id="IPR053099">
    <property type="entry name" value="WAS/WASL-interacting_domain"/>
</dbReference>
<feature type="region of interest" description="Disordered" evidence="1">
    <location>
        <begin position="53"/>
        <end position="76"/>
    </location>
</feature>
<evidence type="ECO:0000313" key="5">
    <source>
        <dbReference type="EMBL" id="MYL27634.1"/>
    </source>
</evidence>
<feature type="compositionally biased region" description="Gly residues" evidence="1">
    <location>
        <begin position="207"/>
        <end position="217"/>
    </location>
</feature>
<protein>
    <recommendedName>
        <fullName evidence="7">LamG domain-containing protein</fullName>
    </recommendedName>
</protein>
<name>A0A9X4YDC9_9GAMM</name>
<feature type="region of interest" description="Disordered" evidence="1">
    <location>
        <begin position="89"/>
        <end position="217"/>
    </location>
</feature>
<dbReference type="AlphaFoldDB" id="A0A9X4YDC9"/>
<dbReference type="InterPro" id="IPR013320">
    <property type="entry name" value="ConA-like_dom_sf"/>
</dbReference>
<feature type="signal peptide" evidence="2">
    <location>
        <begin position="1"/>
        <end position="25"/>
    </location>
</feature>
<keyword evidence="2" id="KW-0732">Signal</keyword>
<dbReference type="InterPro" id="IPR049304">
    <property type="entry name" value="Gly_rich_dom"/>
</dbReference>
<evidence type="ECO:0000259" key="4">
    <source>
        <dbReference type="Pfam" id="PF21722"/>
    </source>
</evidence>
<dbReference type="Pfam" id="PF21722">
    <property type="entry name" value="Gly_rich_2"/>
    <property type="match status" value="1"/>
</dbReference>
<comment type="caution">
    <text evidence="5">The sequence shown here is derived from an EMBL/GenBank/DDBJ whole genome shotgun (WGS) entry which is preliminary data.</text>
</comment>
<feature type="region of interest" description="Disordered" evidence="1">
    <location>
        <begin position="670"/>
        <end position="698"/>
    </location>
</feature>
<feature type="chain" id="PRO_5040949254" description="LamG domain-containing protein" evidence="2">
    <location>
        <begin position="26"/>
        <end position="1219"/>
    </location>
</feature>
<feature type="domain" description="DUF6701" evidence="3">
    <location>
        <begin position="634"/>
        <end position="1218"/>
    </location>
</feature>
<feature type="compositionally biased region" description="Gly residues" evidence="1">
    <location>
        <begin position="143"/>
        <end position="152"/>
    </location>
</feature>
<gene>
    <name evidence="5" type="ORF">GLW01_12640</name>
</gene>
<dbReference type="Proteomes" id="UP000460751">
    <property type="component" value="Unassembled WGS sequence"/>
</dbReference>
<organism evidence="5 6">
    <name type="scientific">Vreelandella halophila</name>
    <dbReference type="NCBI Taxonomy" id="86177"/>
    <lineage>
        <taxon>Bacteria</taxon>
        <taxon>Pseudomonadati</taxon>
        <taxon>Pseudomonadota</taxon>
        <taxon>Gammaproteobacteria</taxon>
        <taxon>Oceanospirillales</taxon>
        <taxon>Halomonadaceae</taxon>
        <taxon>Vreelandella</taxon>
    </lineage>
</organism>
<proteinExistence type="predicted"/>
<dbReference type="GO" id="GO:0005884">
    <property type="term" value="C:actin filament"/>
    <property type="evidence" value="ECO:0007669"/>
    <property type="project" value="TreeGrafter"/>
</dbReference>
<dbReference type="Pfam" id="PF20419">
    <property type="entry name" value="DUF6701"/>
    <property type="match status" value="1"/>
</dbReference>
<reference evidence="5 6" key="1">
    <citation type="submission" date="2019-11" db="EMBL/GenBank/DDBJ databases">
        <title>Genome sequences of 17 halophilic strains isolated from different environments.</title>
        <authorList>
            <person name="Furrow R.E."/>
        </authorList>
    </citation>
    <scope>NUCLEOTIDE SEQUENCE [LARGE SCALE GENOMIC DNA]</scope>
    <source>
        <strain evidence="5 6">22507_15_FS</strain>
    </source>
</reference>
<evidence type="ECO:0008006" key="7">
    <source>
        <dbReference type="Google" id="ProtNLM"/>
    </source>
</evidence>
<dbReference type="EMBL" id="WMEX01000007">
    <property type="protein sequence ID" value="MYL27634.1"/>
    <property type="molecule type" value="Genomic_DNA"/>
</dbReference>
<feature type="compositionally biased region" description="Low complexity" evidence="1">
    <location>
        <begin position="93"/>
        <end position="105"/>
    </location>
</feature>
<dbReference type="InterPro" id="IPR046524">
    <property type="entry name" value="DUF6701"/>
</dbReference>
<accession>A0A9X4YDC9</accession>
<dbReference type="GO" id="GO:0030048">
    <property type="term" value="P:actin filament-based movement"/>
    <property type="evidence" value="ECO:0007669"/>
    <property type="project" value="TreeGrafter"/>
</dbReference>
<evidence type="ECO:0000256" key="2">
    <source>
        <dbReference type="SAM" id="SignalP"/>
    </source>
</evidence>
<evidence type="ECO:0000259" key="3">
    <source>
        <dbReference type="Pfam" id="PF20419"/>
    </source>
</evidence>
<dbReference type="RefSeq" id="WP_160899265.1">
    <property type="nucleotide sequence ID" value="NZ_WMEX01000007.1"/>
</dbReference>
<dbReference type="SUPFAM" id="SSF49899">
    <property type="entry name" value="Concanavalin A-like lectins/glucanases"/>
    <property type="match status" value="1"/>
</dbReference>
<feature type="compositionally biased region" description="Gly residues" evidence="1">
    <location>
        <begin position="183"/>
        <end position="195"/>
    </location>
</feature>
<feature type="region of interest" description="Disordered" evidence="1">
    <location>
        <begin position="268"/>
        <end position="293"/>
    </location>
</feature>
<feature type="compositionally biased region" description="Low complexity" evidence="1">
    <location>
        <begin position="273"/>
        <end position="283"/>
    </location>
</feature>
<sequence length="1219" mass="126204">MKRVSGSLTLFVIVASILAVRTGGAAEQVLSEPGAGTLVVPDNVSEITVELWGGGGRGGSRQSPGAAGGGGGGGYVSETFQVNPGETYEYQVGSGSSSSESGESSFLRGPAGAVEAFGGESVPLDGDEGAVGGSGVGAEVYQGGTGGSGETGGFLETDRQAGGGGASAGPAGNGADGQTPEGGQAGQDSGSGGNGAETEFGDSRPGNPGGLPGGGGGGATTCSRLFCPAEEGGVGGDGQIWITTDGDPLKASADIAYWFDGDWGGAASVPDQSGNGNTGTSNGASFVSAGEDGAIPNSPGTCGFASIPADGNITTQSDVANASDSFSMGFWVRMEEGQQTSDTPSIVAVGDVTDFYAERAEVLADFRGGSRDLVFVVHTRQGQGQGQGSIRQRELRWTPDAGTETDPFSGNWVHVAVSHDLEANELVMYVNGNEEVIREDYERGRSVVEADSAIQIGGFSDGTAPAAFDFDEFRYSASAISSSQAVRLANESRPCNTGLAGFEINASSVASVCEPLPIQITAINSSGAQVADYTGAVDLSTSSGNGNWSIADGEGGLTPSPDNDNNGAAQYQFVDADEGQVTLALANELADRLTVSVVDSGGQVGTTSDPIQFRENIFQIQSSDSLGTDFVAGRDHQVEIAAYGRGQDQECGPITAYDGAVALKAWLDRADQDPGGEAPSLDGSGGLPDSEPGSGNVDVVFNEGVAELPWQATDVAQYSLNVLDDSSGIVQDEEGNPLPVSGQGPEWTVRPFAFHVSVPDNPGASSPTDDAFQAAGRPFDVSVRAVQWQAADDGNDDGQPDGHETPDPTNRADLSDNASTASFGGSKPVAEVSSTLVAGPPNPADPGLAGMPEVDAFTDGQGSVTTQFDEAGSIAVQALLDGGYLGRSVMVRGWSGFVGRFHPELFAVQPSDGAFEPTCNNFAYTGQPHGYDPAQAPELTITPKAYRASGTAPQVTNYRETWQLLEAGDVSRIFPEEDADNGLDVSVDQAPEGDLTPLEDGNMLYQFVGDEFIYIRTEGTRIEPFTSNLTLEVDGVDDGDAQLMESQNPVTLDPAGVEIRYGRISLGSVYGPENVDLIMSLRAEYWDGERFRLNTADESDVPPAESGEGCFQYSPWNEEDGGDIQIASQDVADNVRSGDSTAETYGLSGGQPKSGNEILLRSGRDPVDPDDRQSEVELLNVPDWLKPFDSDGNLQNPSATATFGVYRGHDRIIYWREVQ</sequence>
<feature type="region of interest" description="Disordered" evidence="1">
    <location>
        <begin position="791"/>
        <end position="827"/>
    </location>
</feature>
<feature type="region of interest" description="Disordered" evidence="1">
    <location>
        <begin position="1136"/>
        <end position="1155"/>
    </location>
</feature>
<keyword evidence="6" id="KW-1185">Reference proteome</keyword>
<evidence type="ECO:0000313" key="6">
    <source>
        <dbReference type="Proteomes" id="UP000460751"/>
    </source>
</evidence>
<evidence type="ECO:0000256" key="1">
    <source>
        <dbReference type="SAM" id="MobiDB-lite"/>
    </source>
</evidence>
<feature type="compositionally biased region" description="Gly residues" evidence="1">
    <location>
        <begin position="66"/>
        <end position="75"/>
    </location>
</feature>
<feature type="domain" description="Glycine-rich" evidence="4">
    <location>
        <begin position="34"/>
        <end position="243"/>
    </location>
</feature>